<gene>
    <name evidence="4" type="ORF">FHS48_001017</name>
</gene>
<dbReference type="Pfam" id="PF00583">
    <property type="entry name" value="Acetyltransf_1"/>
    <property type="match status" value="1"/>
</dbReference>
<dbReference type="GO" id="GO:0016747">
    <property type="term" value="F:acyltransferase activity, transferring groups other than amino-acyl groups"/>
    <property type="evidence" value="ECO:0007669"/>
    <property type="project" value="InterPro"/>
</dbReference>
<organism evidence="4 5">
    <name type="scientific">Novispirillum itersonii</name>
    <name type="common">Aquaspirillum itersonii</name>
    <dbReference type="NCBI Taxonomy" id="189"/>
    <lineage>
        <taxon>Bacteria</taxon>
        <taxon>Pseudomonadati</taxon>
        <taxon>Pseudomonadota</taxon>
        <taxon>Alphaproteobacteria</taxon>
        <taxon>Rhodospirillales</taxon>
        <taxon>Novispirillaceae</taxon>
        <taxon>Novispirillum</taxon>
    </lineage>
</organism>
<feature type="domain" description="N-acetyltransferase" evidence="3">
    <location>
        <begin position="1"/>
        <end position="111"/>
    </location>
</feature>
<name>A0A7W9ZE78_NOVIT</name>
<dbReference type="InterPro" id="IPR000182">
    <property type="entry name" value="GNAT_dom"/>
</dbReference>
<dbReference type="PANTHER" id="PTHR43877:SF2">
    <property type="entry name" value="AMINOALKYLPHOSPHONATE N-ACETYLTRANSFERASE-RELATED"/>
    <property type="match status" value="1"/>
</dbReference>
<dbReference type="InterPro" id="IPR050832">
    <property type="entry name" value="Bact_Acetyltransf"/>
</dbReference>
<dbReference type="PROSITE" id="PS51186">
    <property type="entry name" value="GNAT"/>
    <property type="match status" value="2"/>
</dbReference>
<dbReference type="CDD" id="cd04301">
    <property type="entry name" value="NAT_SF"/>
    <property type="match status" value="1"/>
</dbReference>
<evidence type="ECO:0000259" key="3">
    <source>
        <dbReference type="PROSITE" id="PS51186"/>
    </source>
</evidence>
<reference evidence="4 5" key="1">
    <citation type="submission" date="2020-08" db="EMBL/GenBank/DDBJ databases">
        <title>Genomic Encyclopedia of Type Strains, Phase IV (KMG-IV): sequencing the most valuable type-strain genomes for metagenomic binning, comparative biology and taxonomic classification.</title>
        <authorList>
            <person name="Goeker M."/>
        </authorList>
    </citation>
    <scope>NUCLEOTIDE SEQUENCE [LARGE SCALE GENOMIC DNA]</scope>
    <source>
        <strain evidence="4 5">DSM 11590</strain>
    </source>
</reference>
<dbReference type="AlphaFoldDB" id="A0A7W9ZE78"/>
<proteinExistence type="predicted"/>
<dbReference type="Proteomes" id="UP000544872">
    <property type="component" value="Unassembled WGS sequence"/>
</dbReference>
<keyword evidence="5" id="KW-1185">Reference proteome</keyword>
<evidence type="ECO:0000256" key="1">
    <source>
        <dbReference type="ARBA" id="ARBA00022679"/>
    </source>
</evidence>
<keyword evidence="1 4" id="KW-0808">Transferase</keyword>
<dbReference type="SUPFAM" id="SSF55729">
    <property type="entry name" value="Acyl-CoA N-acyltransferases (Nat)"/>
    <property type="match status" value="2"/>
</dbReference>
<accession>A0A7W9ZE78</accession>
<evidence type="ECO:0000313" key="4">
    <source>
        <dbReference type="EMBL" id="MBB6209615.1"/>
    </source>
</evidence>
<dbReference type="EMBL" id="JACIIX010000002">
    <property type="protein sequence ID" value="MBB6209615.1"/>
    <property type="molecule type" value="Genomic_DNA"/>
</dbReference>
<dbReference type="PANTHER" id="PTHR43877">
    <property type="entry name" value="AMINOALKYLPHOSPHONATE N-ACETYLTRANSFERASE-RELATED-RELATED"/>
    <property type="match status" value="1"/>
</dbReference>
<feature type="domain" description="N-acetyltransferase" evidence="3">
    <location>
        <begin position="113"/>
        <end position="262"/>
    </location>
</feature>
<dbReference type="Gene3D" id="3.40.630.30">
    <property type="match status" value="2"/>
</dbReference>
<dbReference type="InterPro" id="IPR016181">
    <property type="entry name" value="Acyl_CoA_acyltransferase"/>
</dbReference>
<evidence type="ECO:0000256" key="2">
    <source>
        <dbReference type="ARBA" id="ARBA00023315"/>
    </source>
</evidence>
<evidence type="ECO:0000313" key="5">
    <source>
        <dbReference type="Proteomes" id="UP000544872"/>
    </source>
</evidence>
<sequence>MLTLHRQGLLVGSVQLGLAMPQNGGHRADLGKLLVHRRARGQGASRFLMRAAEAEARRRGRTLIVLDTEAGSLAEGIYRRLGYQESGRIPDFAVTPDGVLHPTVIFHKQLSAVTVRSASPEAPEAVALMNRLSAYLAETFGADGRAGFAAWAEWEDRKVFAMAECAGQAVGCGALLPRPEDPACAEIKRMFADPEYPGTGALVLQYLLDQARALGFGKVCLETRWANQRAIAFYQRHGFRPGPAFSPYQGRPECACLELSLV</sequence>
<dbReference type="Pfam" id="PF13508">
    <property type="entry name" value="Acetyltransf_7"/>
    <property type="match status" value="1"/>
</dbReference>
<comment type="caution">
    <text evidence="4">The sequence shown here is derived from an EMBL/GenBank/DDBJ whole genome shotgun (WGS) entry which is preliminary data.</text>
</comment>
<protein>
    <submittedName>
        <fullName evidence="4">GNAT superfamily N-acetyltransferase</fullName>
    </submittedName>
</protein>
<keyword evidence="2" id="KW-0012">Acyltransferase</keyword>